<dbReference type="Pfam" id="PF22707">
    <property type="entry name" value="S1CSD-TOTE-2"/>
    <property type="match status" value="1"/>
</dbReference>
<dbReference type="SUPFAM" id="SSF48452">
    <property type="entry name" value="TPR-like"/>
    <property type="match status" value="1"/>
</dbReference>
<accession>A0A3M6Q096</accession>
<sequence>MTWADVQALRKSGRFQEAIDIGLQDLANAPDDFKLRTQIDWAFYGLVKTLVSTVGAKLKASQPVPMQTISQIHAELRRFAKQPKRRPDNALSNIIREVCKIAPHFQTFPGFIRWVGHDGLGTEDWQYSQRDENRYPPIALGVARALAKWVKAFHDATPENINLALEWIDRIRPVAEGDDALWLDWDKVFLLRRIHRHAEATSILGSVIKAKRNEFWVWAEAACLYAEDQPELALACACRALECGSDPKFTVNVHRELAQMLAERGDFSQASSELVTAINIRQEQGWGIDKELQELISSSWYDPSAPEAENQKSFYSRHSQEALVLCFDSVEVMSATYLGVIVQHQQKPAPPGRKIRPLPRFSVRANGGASVSIVGRGVRVSSFKIGDPVTLVVGKQLESNREDIVQIAARPEGSKWDCTDAGSGVVSRVGSEEKRTKIFINRDIEVEIDDSAWVGSQPPSLGQGVSFQTTQNQKKAWTYIFAVAPGPRPNVDVRVANGHLKRNAKGFAFVDDGFVPPHLVESIPADVNDVAAVLVYAKHPKEERYGWRAVALRACSKSF</sequence>
<protein>
    <submittedName>
        <fullName evidence="2">Tetratricopeptide repeat protein</fullName>
    </submittedName>
</protein>
<organism evidence="2 3">
    <name type="scientific">Allofranklinella schreckenbergeri</name>
    <dbReference type="NCBI Taxonomy" id="1076744"/>
    <lineage>
        <taxon>Bacteria</taxon>
        <taxon>Pseudomonadati</taxon>
        <taxon>Pseudomonadota</taxon>
        <taxon>Betaproteobacteria</taxon>
        <taxon>Burkholderiales</taxon>
        <taxon>Comamonadaceae</taxon>
        <taxon>Allofranklinella</taxon>
    </lineage>
</organism>
<comment type="caution">
    <text evidence="2">The sequence shown here is derived from an EMBL/GenBank/DDBJ whole genome shotgun (WGS) entry which is preliminary data.</text>
</comment>
<proteinExistence type="predicted"/>
<dbReference type="EMBL" id="RDQL01000019">
    <property type="protein sequence ID" value="RMW96693.1"/>
    <property type="molecule type" value="Genomic_DNA"/>
</dbReference>
<dbReference type="InterPro" id="IPR054427">
    <property type="entry name" value="S1CSD-TOTE-2"/>
</dbReference>
<reference evidence="2 3" key="1">
    <citation type="submission" date="2018-10" db="EMBL/GenBank/DDBJ databases">
        <title>Comamonadaceae CDC group NO-1 genome sequencing and assembly.</title>
        <authorList>
            <person name="Bernier A.-M."/>
            <person name="Bernard K."/>
        </authorList>
    </citation>
    <scope>NUCLEOTIDE SEQUENCE [LARGE SCALE GENOMIC DNA]</scope>
    <source>
        <strain evidence="2 3">NML161473</strain>
    </source>
</reference>
<dbReference type="Pfam" id="PF22860">
    <property type="entry name" value="DUF7017"/>
    <property type="match status" value="1"/>
</dbReference>
<name>A0A3M6Q096_9BURK</name>
<dbReference type="InterPro" id="IPR054283">
    <property type="entry name" value="DUF7017"/>
</dbReference>
<evidence type="ECO:0000313" key="3">
    <source>
        <dbReference type="Proteomes" id="UP000267035"/>
    </source>
</evidence>
<dbReference type="RefSeq" id="WP_122254526.1">
    <property type="nucleotide sequence ID" value="NZ_RDQL01000019.1"/>
</dbReference>
<evidence type="ECO:0000313" key="2">
    <source>
        <dbReference type="EMBL" id="RMW96693.1"/>
    </source>
</evidence>
<dbReference type="AlphaFoldDB" id="A0A3M6Q096"/>
<dbReference type="Proteomes" id="UP000267035">
    <property type="component" value="Unassembled WGS sequence"/>
</dbReference>
<dbReference type="InterPro" id="IPR011990">
    <property type="entry name" value="TPR-like_helical_dom_sf"/>
</dbReference>
<gene>
    <name evidence="2" type="ORF">EBQ25_10860</name>
</gene>
<evidence type="ECO:0000259" key="1">
    <source>
        <dbReference type="Pfam" id="PF22707"/>
    </source>
</evidence>
<feature type="domain" description="TOTE conflict systems S1/CSD-like" evidence="1">
    <location>
        <begin position="497"/>
        <end position="551"/>
    </location>
</feature>
<dbReference type="Gene3D" id="1.25.40.10">
    <property type="entry name" value="Tetratricopeptide repeat domain"/>
    <property type="match status" value="1"/>
</dbReference>
<keyword evidence="3" id="KW-1185">Reference proteome</keyword>